<keyword evidence="2" id="KW-1185">Reference proteome</keyword>
<reference evidence="1 2" key="1">
    <citation type="submission" date="2017-07" db="EMBL/GenBank/DDBJ databases">
        <title>Leptospira spp. isolated from tropical soils.</title>
        <authorList>
            <person name="Thibeaux R."/>
            <person name="Iraola G."/>
            <person name="Ferres I."/>
            <person name="Bierque E."/>
            <person name="Girault D."/>
            <person name="Soupe-Gilbert M.-E."/>
            <person name="Picardeau M."/>
            <person name="Goarant C."/>
        </authorList>
    </citation>
    <scope>NUCLEOTIDE SEQUENCE [LARGE SCALE GENOMIC DNA]</scope>
    <source>
        <strain evidence="1 2">FH2-B-A1</strain>
    </source>
</reference>
<dbReference type="AlphaFoldDB" id="A0A2N0AKS7"/>
<proteinExistence type="predicted"/>
<dbReference type="OrthoDB" id="326056at2"/>
<dbReference type="RefSeq" id="WP_100741761.1">
    <property type="nucleotide sequence ID" value="NZ_NPDW01000001.1"/>
</dbReference>
<evidence type="ECO:0000313" key="1">
    <source>
        <dbReference type="EMBL" id="PJZ84873.1"/>
    </source>
</evidence>
<name>A0A2N0AKS7_9LEPT</name>
<protein>
    <submittedName>
        <fullName evidence="1">Uncharacterized protein</fullName>
    </submittedName>
</protein>
<accession>A0A2N0AKS7</accession>
<dbReference type="EMBL" id="NPDX01000001">
    <property type="protein sequence ID" value="PJZ84873.1"/>
    <property type="molecule type" value="Genomic_DNA"/>
</dbReference>
<organism evidence="1 2">
    <name type="scientific">Leptospira harrisiae</name>
    <dbReference type="NCBI Taxonomy" id="2023189"/>
    <lineage>
        <taxon>Bacteria</taxon>
        <taxon>Pseudomonadati</taxon>
        <taxon>Spirochaetota</taxon>
        <taxon>Spirochaetia</taxon>
        <taxon>Leptospirales</taxon>
        <taxon>Leptospiraceae</taxon>
        <taxon>Leptospira</taxon>
    </lineage>
</organism>
<sequence length="334" mass="38585">MFHKKIILTLGVVFLSFGSLLAKDYDSTHELPEVIQPDKHRVYIRGNVGYGGLYFPGMDYVKNEIYTGLALGSYTVNNLSQFGKLKDANEGTSRQFDIEYRYMDKFRIFRESRTLVNEIPNDDFRKLQFKEKSSSLGVAYFHPLTPHLNIGVSLRQVDIDQITRKNYGTFDFGFINYTTSVSLLSAINREFNMNVKGIVPGLHIEIKPLRWFEIHFGKQFYNLSGNDVRSTLIIDSYRVANISNVIPYLEASNGSVGYTGEKTTLDFVFRFSSWFATKWGYTVERYTMKYKNYFIYTGNIESSMLYSAIEGSQKQKFEYGSMNFTLEFSKSFGE</sequence>
<evidence type="ECO:0000313" key="2">
    <source>
        <dbReference type="Proteomes" id="UP000232145"/>
    </source>
</evidence>
<comment type="caution">
    <text evidence="1">The sequence shown here is derived from an EMBL/GenBank/DDBJ whole genome shotgun (WGS) entry which is preliminary data.</text>
</comment>
<gene>
    <name evidence="1" type="ORF">CH364_00915</name>
</gene>
<dbReference type="Proteomes" id="UP000232145">
    <property type="component" value="Unassembled WGS sequence"/>
</dbReference>